<sequence>MKTIHIVWEGPYTVEEAFRLNGSQDYGLYQYYGQHIMYGNDALLYLGKAQEQTFSARLPAHNWQLWTASEATIYVGRLHFEEAVPVEEWRRQIDLAERIILQSHNPSFNSSNLNTIGHKGEDTRVLNWGKRRMLLPEVSVSRWEGDMSIGNLLRERFKPGTIN</sequence>
<protein>
    <recommendedName>
        <fullName evidence="3">GIY-YIG domain-containing protein</fullName>
    </recommendedName>
</protein>
<evidence type="ECO:0008006" key="3">
    <source>
        <dbReference type="Google" id="ProtNLM"/>
    </source>
</evidence>
<proteinExistence type="predicted"/>
<keyword evidence="2" id="KW-1185">Reference proteome</keyword>
<dbReference type="RefSeq" id="WP_225677239.1">
    <property type="nucleotide sequence ID" value="NZ_JAEDAH010000105.1"/>
</dbReference>
<dbReference type="Proteomes" id="UP000714380">
    <property type="component" value="Unassembled WGS sequence"/>
</dbReference>
<evidence type="ECO:0000313" key="2">
    <source>
        <dbReference type="Proteomes" id="UP000714380"/>
    </source>
</evidence>
<gene>
    <name evidence="1" type="ORF">I9W95_17360</name>
</gene>
<name>A0ABS7ZUC9_9GAMM</name>
<accession>A0ABS7ZUC9</accession>
<evidence type="ECO:0000313" key="1">
    <source>
        <dbReference type="EMBL" id="MCA6065368.1"/>
    </source>
</evidence>
<organism evidence="1 2">
    <name type="scientific">Thalassolituus marinus</name>
    <dbReference type="NCBI Taxonomy" id="671053"/>
    <lineage>
        <taxon>Bacteria</taxon>
        <taxon>Pseudomonadati</taxon>
        <taxon>Pseudomonadota</taxon>
        <taxon>Gammaproteobacteria</taxon>
        <taxon>Oceanospirillales</taxon>
        <taxon>Oceanospirillaceae</taxon>
        <taxon>Thalassolituus</taxon>
    </lineage>
</organism>
<reference evidence="1 2" key="1">
    <citation type="submission" date="2020-12" db="EMBL/GenBank/DDBJ databases">
        <title>Novel Thalassolituus-related marine hydrocarbonoclastic bacteria mediated algae-derived hydrocarbons mineralization in twilight zone of the northern South China Sea.</title>
        <authorList>
            <person name="Dong C."/>
        </authorList>
    </citation>
    <scope>NUCLEOTIDE SEQUENCE [LARGE SCALE GENOMIC DNA]</scope>
    <source>
        <strain evidence="1 2">IMCC1826</strain>
    </source>
</reference>
<dbReference type="EMBL" id="JAEDAH010000105">
    <property type="protein sequence ID" value="MCA6065368.1"/>
    <property type="molecule type" value="Genomic_DNA"/>
</dbReference>
<comment type="caution">
    <text evidence="1">The sequence shown here is derived from an EMBL/GenBank/DDBJ whole genome shotgun (WGS) entry which is preliminary data.</text>
</comment>